<evidence type="ECO:0000256" key="2">
    <source>
        <dbReference type="SAM" id="Phobius"/>
    </source>
</evidence>
<proteinExistence type="predicted"/>
<evidence type="ECO:0000313" key="3">
    <source>
        <dbReference type="EMBL" id="KAF0689303.1"/>
    </source>
</evidence>
<feature type="compositionally biased region" description="Basic and acidic residues" evidence="1">
    <location>
        <begin position="39"/>
        <end position="52"/>
    </location>
</feature>
<protein>
    <submittedName>
        <fullName evidence="3">Uncharacterized protein</fullName>
    </submittedName>
</protein>
<keyword evidence="2" id="KW-0812">Transmembrane</keyword>
<dbReference type="EMBL" id="VJMH01006473">
    <property type="protein sequence ID" value="KAF0689303.1"/>
    <property type="molecule type" value="Genomic_DNA"/>
</dbReference>
<feature type="region of interest" description="Disordered" evidence="1">
    <location>
        <begin position="1"/>
        <end position="53"/>
    </location>
</feature>
<evidence type="ECO:0000256" key="1">
    <source>
        <dbReference type="SAM" id="MobiDB-lite"/>
    </source>
</evidence>
<feature type="transmembrane region" description="Helical" evidence="2">
    <location>
        <begin position="115"/>
        <end position="134"/>
    </location>
</feature>
<accession>A0A6A4XZD3</accession>
<keyword evidence="2" id="KW-0472">Membrane</keyword>
<dbReference type="AlphaFoldDB" id="A0A6A4XZD3"/>
<organism evidence="3">
    <name type="scientific">Aphanomyces stellatus</name>
    <dbReference type="NCBI Taxonomy" id="120398"/>
    <lineage>
        <taxon>Eukaryota</taxon>
        <taxon>Sar</taxon>
        <taxon>Stramenopiles</taxon>
        <taxon>Oomycota</taxon>
        <taxon>Saprolegniomycetes</taxon>
        <taxon>Saprolegniales</taxon>
        <taxon>Verrucalvaceae</taxon>
        <taxon>Aphanomyces</taxon>
    </lineage>
</organism>
<sequence length="261" mass="29461">MRDKQRRYNPSETATEDESIDYVRNTRAESSPRSPRSPAKSERVHPCSKEEFDGLGDASVEATDDIEHNDNDSNHRASLTGNGRKSIFVKYSNPNASDVPVIIDNDMATREKIEAAGGLVYLVFTIVLSIVYLATLTPTMANDLWWVGFNATGAQSYLVDLINMQLNLRANGTLDLTANRYGIAKDYSNFYTPLQVSTTYTRSVVTEYTHDLRGIIPSLMLYTTPTNVQTQFCWVDFNRTWEVAHTDARQARCYARYKDNG</sequence>
<comment type="caution">
    <text evidence="3">The sequence shown here is derived from an EMBL/GenBank/DDBJ whole genome shotgun (WGS) entry which is preliminary data.</text>
</comment>
<reference evidence="3" key="1">
    <citation type="submission" date="2019-06" db="EMBL/GenBank/DDBJ databases">
        <title>Genomics analysis of Aphanomyces spp. identifies a new class of oomycete effector associated with host adaptation.</title>
        <authorList>
            <person name="Gaulin E."/>
        </authorList>
    </citation>
    <scope>NUCLEOTIDE SEQUENCE</scope>
    <source>
        <strain evidence="3">CBS 578.67</strain>
    </source>
</reference>
<feature type="compositionally biased region" description="Low complexity" evidence="1">
    <location>
        <begin position="28"/>
        <end position="38"/>
    </location>
</feature>
<dbReference type="OrthoDB" id="78168at2759"/>
<name>A0A6A4XZD3_9STRA</name>
<feature type="non-terminal residue" evidence="3">
    <location>
        <position position="261"/>
    </location>
</feature>
<gene>
    <name evidence="3" type="ORF">As57867_019173</name>
</gene>
<keyword evidence="2" id="KW-1133">Transmembrane helix</keyword>